<dbReference type="AlphaFoldDB" id="W9SPE0"/>
<name>W9SPE0_9ROSA</name>
<gene>
    <name evidence="1" type="ORF">L484_017871</name>
</gene>
<organism evidence="1 2">
    <name type="scientific">Morus notabilis</name>
    <dbReference type="NCBI Taxonomy" id="981085"/>
    <lineage>
        <taxon>Eukaryota</taxon>
        <taxon>Viridiplantae</taxon>
        <taxon>Streptophyta</taxon>
        <taxon>Embryophyta</taxon>
        <taxon>Tracheophyta</taxon>
        <taxon>Spermatophyta</taxon>
        <taxon>Magnoliopsida</taxon>
        <taxon>eudicotyledons</taxon>
        <taxon>Gunneridae</taxon>
        <taxon>Pentapetalae</taxon>
        <taxon>rosids</taxon>
        <taxon>fabids</taxon>
        <taxon>Rosales</taxon>
        <taxon>Moraceae</taxon>
        <taxon>Moreae</taxon>
        <taxon>Morus</taxon>
    </lineage>
</organism>
<evidence type="ECO:0000313" key="1">
    <source>
        <dbReference type="EMBL" id="EXC19894.1"/>
    </source>
</evidence>
<keyword evidence="2" id="KW-1185">Reference proteome</keyword>
<protein>
    <submittedName>
        <fullName evidence="1">Uncharacterized protein</fullName>
    </submittedName>
</protein>
<evidence type="ECO:0000313" key="2">
    <source>
        <dbReference type="Proteomes" id="UP000030645"/>
    </source>
</evidence>
<sequence>MEKKKQKRCWQYSIKRLVKNKNHFAKPLVSIWFFSITGQNQLTSSNNKEERVQKVTQMGFLRF</sequence>
<dbReference type="Proteomes" id="UP000030645">
    <property type="component" value="Unassembled WGS sequence"/>
</dbReference>
<reference evidence="2" key="1">
    <citation type="submission" date="2013-01" db="EMBL/GenBank/DDBJ databases">
        <title>Draft Genome Sequence of a Mulberry Tree, Morus notabilis C.K. Schneid.</title>
        <authorList>
            <person name="He N."/>
            <person name="Zhao S."/>
        </authorList>
    </citation>
    <scope>NUCLEOTIDE SEQUENCE</scope>
</reference>
<accession>W9SPE0</accession>
<proteinExistence type="predicted"/>
<dbReference type="EMBL" id="KE345896">
    <property type="protein sequence ID" value="EXC19894.1"/>
    <property type="molecule type" value="Genomic_DNA"/>
</dbReference>